<dbReference type="PROSITE" id="PS50102">
    <property type="entry name" value="RRM"/>
    <property type="match status" value="2"/>
</dbReference>
<dbReference type="CDD" id="cd12344">
    <property type="entry name" value="RRM1_SECp43_like"/>
    <property type="match status" value="1"/>
</dbReference>
<evidence type="ECO:0000256" key="2">
    <source>
        <dbReference type="ARBA" id="ARBA00022884"/>
    </source>
</evidence>
<feature type="non-terminal residue" evidence="5">
    <location>
        <position position="278"/>
    </location>
</feature>
<dbReference type="SMART" id="SM00360">
    <property type="entry name" value="RRM"/>
    <property type="match status" value="2"/>
</dbReference>
<organism evidence="5 6">
    <name type="scientific">Clydaea vesicula</name>
    <dbReference type="NCBI Taxonomy" id="447962"/>
    <lineage>
        <taxon>Eukaryota</taxon>
        <taxon>Fungi</taxon>
        <taxon>Fungi incertae sedis</taxon>
        <taxon>Chytridiomycota</taxon>
        <taxon>Chytridiomycota incertae sedis</taxon>
        <taxon>Chytridiomycetes</taxon>
        <taxon>Lobulomycetales</taxon>
        <taxon>Lobulomycetaceae</taxon>
        <taxon>Clydaea</taxon>
    </lineage>
</organism>
<dbReference type="GO" id="GO:0006376">
    <property type="term" value="P:mRNA splice site recognition"/>
    <property type="evidence" value="ECO:0007669"/>
    <property type="project" value="TreeGrafter"/>
</dbReference>
<protein>
    <recommendedName>
        <fullName evidence="4">RRM domain-containing protein</fullName>
    </recommendedName>
</protein>
<dbReference type="Pfam" id="PF00076">
    <property type="entry name" value="RRM_1"/>
    <property type="match status" value="2"/>
</dbReference>
<dbReference type="GO" id="GO:0005829">
    <property type="term" value="C:cytosol"/>
    <property type="evidence" value="ECO:0007669"/>
    <property type="project" value="TreeGrafter"/>
</dbReference>
<dbReference type="PANTHER" id="PTHR47640:SF10">
    <property type="entry name" value="TRNA SELENOCYSTEINE 1-ASSOCIATED PROTEIN 1-RELATED"/>
    <property type="match status" value="1"/>
</dbReference>
<sequence>MGDLLEWMEETFIAGIWFQYGEPVFVKLIKDKYSNGNAGYCFVDFTHHEAAAICLNTLNGSIIPGTSRLFKLNWATGNVLNLTGEIRPKEYTVYIGDLAPEVNDFLLLSAFQPRFRTIKHVKVVIDHFTGTSRCYGFVRFADENEQQRAIMEMNGVYIGSKPILVSTAVPRARMLGDHSQSSGAIPLTIAPLPKAVLAMPKPKPPQPLLLNQPPAFASNDYERGGKFGVDIDNCLRFGPTFQYFIVKNEPNQDLLKKKISINDLNVRYYSLEEEFYEG</sequence>
<keyword evidence="2 3" id="KW-0694">RNA-binding</keyword>
<evidence type="ECO:0000313" key="6">
    <source>
        <dbReference type="Proteomes" id="UP001211065"/>
    </source>
</evidence>
<dbReference type="InterPro" id="IPR035979">
    <property type="entry name" value="RBD_domain_sf"/>
</dbReference>
<dbReference type="Gene3D" id="3.30.70.330">
    <property type="match status" value="2"/>
</dbReference>
<feature type="domain" description="RRM" evidence="4">
    <location>
        <begin position="1"/>
        <end position="77"/>
    </location>
</feature>
<proteinExistence type="predicted"/>
<dbReference type="GO" id="GO:0003729">
    <property type="term" value="F:mRNA binding"/>
    <property type="evidence" value="ECO:0007669"/>
    <property type="project" value="InterPro"/>
</dbReference>
<gene>
    <name evidence="5" type="ORF">HK099_008266</name>
</gene>
<dbReference type="AlphaFoldDB" id="A0AAD5XY05"/>
<evidence type="ECO:0000256" key="3">
    <source>
        <dbReference type="PROSITE-ProRule" id="PRU00176"/>
    </source>
</evidence>
<keyword evidence="6" id="KW-1185">Reference proteome</keyword>
<dbReference type="Proteomes" id="UP001211065">
    <property type="component" value="Unassembled WGS sequence"/>
</dbReference>
<accession>A0AAD5XY05</accession>
<dbReference type="EMBL" id="JADGJW010000895">
    <property type="protein sequence ID" value="KAJ3210366.1"/>
    <property type="molecule type" value="Genomic_DNA"/>
</dbReference>
<reference evidence="5" key="1">
    <citation type="submission" date="2020-05" db="EMBL/GenBank/DDBJ databases">
        <title>Phylogenomic resolution of chytrid fungi.</title>
        <authorList>
            <person name="Stajich J.E."/>
            <person name="Amses K."/>
            <person name="Simmons R."/>
            <person name="Seto K."/>
            <person name="Myers J."/>
            <person name="Bonds A."/>
            <person name="Quandt C.A."/>
            <person name="Barry K."/>
            <person name="Liu P."/>
            <person name="Grigoriev I."/>
            <person name="Longcore J.E."/>
            <person name="James T.Y."/>
        </authorList>
    </citation>
    <scope>NUCLEOTIDE SEQUENCE</scope>
    <source>
        <strain evidence="5">JEL0476</strain>
    </source>
</reference>
<dbReference type="InterPro" id="IPR000504">
    <property type="entry name" value="RRM_dom"/>
</dbReference>
<feature type="domain" description="RRM" evidence="4">
    <location>
        <begin position="91"/>
        <end position="170"/>
    </location>
</feature>
<dbReference type="PANTHER" id="PTHR47640">
    <property type="entry name" value="TRNA SELENOCYSTEINE 1-ASSOCIATED PROTEIN 1-RELATED-RELATED"/>
    <property type="match status" value="1"/>
</dbReference>
<comment type="caution">
    <text evidence="5">The sequence shown here is derived from an EMBL/GenBank/DDBJ whole genome shotgun (WGS) entry which is preliminary data.</text>
</comment>
<name>A0AAD5XY05_9FUNG</name>
<evidence type="ECO:0000256" key="1">
    <source>
        <dbReference type="ARBA" id="ARBA00022737"/>
    </source>
</evidence>
<dbReference type="CDD" id="cd12345">
    <property type="entry name" value="RRM2_SECp43_like"/>
    <property type="match status" value="1"/>
</dbReference>
<dbReference type="InterPro" id="IPR050825">
    <property type="entry name" value="RBM42_RBP45_47-like"/>
</dbReference>
<dbReference type="SUPFAM" id="SSF54928">
    <property type="entry name" value="RNA-binding domain, RBD"/>
    <property type="match status" value="1"/>
</dbReference>
<dbReference type="InterPro" id="IPR012677">
    <property type="entry name" value="Nucleotide-bd_a/b_plait_sf"/>
</dbReference>
<keyword evidence="1" id="KW-0677">Repeat</keyword>
<evidence type="ECO:0000313" key="5">
    <source>
        <dbReference type="EMBL" id="KAJ3210366.1"/>
    </source>
</evidence>
<evidence type="ECO:0000259" key="4">
    <source>
        <dbReference type="PROSITE" id="PS50102"/>
    </source>
</evidence>